<evidence type="ECO:0000256" key="1">
    <source>
        <dbReference type="SAM" id="Phobius"/>
    </source>
</evidence>
<comment type="caution">
    <text evidence="2">The sequence shown here is derived from an EMBL/GenBank/DDBJ whole genome shotgun (WGS) entry which is preliminary data.</text>
</comment>
<protein>
    <submittedName>
        <fullName evidence="2">Uncharacterized protein</fullName>
    </submittedName>
</protein>
<name>A0ABW4VHT9_9BACT</name>
<proteinExistence type="predicted"/>
<keyword evidence="1" id="KW-1133">Transmembrane helix</keyword>
<keyword evidence="1" id="KW-0812">Transmembrane</keyword>
<accession>A0ABW4VHT9</accession>
<reference evidence="3" key="1">
    <citation type="journal article" date="2019" name="Int. J. Syst. Evol. Microbiol.">
        <title>The Global Catalogue of Microorganisms (GCM) 10K type strain sequencing project: providing services to taxonomists for standard genome sequencing and annotation.</title>
        <authorList>
            <consortium name="The Broad Institute Genomics Platform"/>
            <consortium name="The Broad Institute Genome Sequencing Center for Infectious Disease"/>
            <person name="Wu L."/>
            <person name="Ma J."/>
        </authorList>
    </citation>
    <scope>NUCLEOTIDE SEQUENCE [LARGE SCALE GENOMIC DNA]</scope>
    <source>
        <strain evidence="3">CGMCC 1.15180</strain>
    </source>
</reference>
<evidence type="ECO:0000313" key="3">
    <source>
        <dbReference type="Proteomes" id="UP001597361"/>
    </source>
</evidence>
<dbReference type="Proteomes" id="UP001597361">
    <property type="component" value="Unassembled WGS sequence"/>
</dbReference>
<organism evidence="2 3">
    <name type="scientific">Belliella marina</name>
    <dbReference type="NCBI Taxonomy" id="1644146"/>
    <lineage>
        <taxon>Bacteria</taxon>
        <taxon>Pseudomonadati</taxon>
        <taxon>Bacteroidota</taxon>
        <taxon>Cytophagia</taxon>
        <taxon>Cytophagales</taxon>
        <taxon>Cyclobacteriaceae</taxon>
        <taxon>Belliella</taxon>
    </lineage>
</organism>
<evidence type="ECO:0000313" key="2">
    <source>
        <dbReference type="EMBL" id="MFD2033281.1"/>
    </source>
</evidence>
<keyword evidence="1" id="KW-0472">Membrane</keyword>
<keyword evidence="3" id="KW-1185">Reference proteome</keyword>
<dbReference type="EMBL" id="JBHUHR010000001">
    <property type="protein sequence ID" value="MFD2033281.1"/>
    <property type="molecule type" value="Genomic_DNA"/>
</dbReference>
<sequence>MRKRYFWGIGIFMAGTGIMMAMGIIPNPFGPPIPVVPPEGFQEAIPNPFEDEHIASLRHGTDRFQIKWHWKGKEQEILPILEQGNIPDDFKYFETPSQLEENPEKNGNTFRFDYEIKQKIKLSNQDGIIRYKVNSADNSMYFPKESILSSNLFKPLTQIPKAQDYDLHFAILNKNRELMLFAQHPKEGKICVYFPTDKNFNQLIVNDYIPQIEFLQSVKNFDHIALELDEDFPLEPFQGEFTQRNGHKTSLDMWFHKEEAQALTSVPLMGIGVGIFKDFLEKRQKLLALTHTDGAWFELLELQRISTFSKNTADYRLIDFVFPTLPGQEIALEITQWLMEKQEEIRILQMERSKCPPHQEGTVCRTLIDKKIKAIEKEVESRAFELAQKHMPGAK</sequence>
<gene>
    <name evidence="2" type="ORF">ACFSKL_00685</name>
</gene>
<feature type="transmembrane region" description="Helical" evidence="1">
    <location>
        <begin position="5"/>
        <end position="25"/>
    </location>
</feature>
<dbReference type="RefSeq" id="WP_376882403.1">
    <property type="nucleotide sequence ID" value="NZ_JBHUHR010000001.1"/>
</dbReference>